<reference evidence="3 4" key="1">
    <citation type="submission" date="2020-09" db="EMBL/GenBank/DDBJ databases">
        <title>Sphingomonas sp., a new species isolated from pork steak.</title>
        <authorList>
            <person name="Heidler von Heilborn D."/>
        </authorList>
    </citation>
    <scope>NUCLEOTIDE SEQUENCE [LARGE SCALE GENOMIC DNA]</scope>
    <source>
        <strain evidence="4">S8-3T</strain>
    </source>
</reference>
<evidence type="ECO:0000313" key="4">
    <source>
        <dbReference type="Proteomes" id="UP000516148"/>
    </source>
</evidence>
<dbReference type="PANTHER" id="PTHR42901:SF1">
    <property type="entry name" value="ALCOHOL DEHYDROGENASE"/>
    <property type="match status" value="1"/>
</dbReference>
<evidence type="ECO:0000256" key="1">
    <source>
        <dbReference type="ARBA" id="ARBA00006484"/>
    </source>
</evidence>
<dbReference type="Pfam" id="PF00106">
    <property type="entry name" value="adh_short"/>
    <property type="match status" value="1"/>
</dbReference>
<protein>
    <submittedName>
        <fullName evidence="3">SDR family oxidoreductase</fullName>
    </submittedName>
</protein>
<dbReference type="KEGG" id="spap:H3Z74_08430"/>
<dbReference type="GO" id="GO:0016491">
    <property type="term" value="F:oxidoreductase activity"/>
    <property type="evidence" value="ECO:0007669"/>
    <property type="project" value="UniProtKB-KW"/>
</dbReference>
<accession>A0A7H0LNB0</accession>
<evidence type="ECO:0000313" key="3">
    <source>
        <dbReference type="EMBL" id="QNQ11163.1"/>
    </source>
</evidence>
<dbReference type="PANTHER" id="PTHR42901">
    <property type="entry name" value="ALCOHOL DEHYDROGENASE"/>
    <property type="match status" value="1"/>
</dbReference>
<keyword evidence="4" id="KW-1185">Reference proteome</keyword>
<name>A0A7H0LNB0_9SPHN</name>
<dbReference type="RefSeq" id="WP_187763449.1">
    <property type="nucleotide sequence ID" value="NZ_CP061038.1"/>
</dbReference>
<dbReference type="Proteomes" id="UP000516148">
    <property type="component" value="Chromosome"/>
</dbReference>
<dbReference type="PROSITE" id="PS00061">
    <property type="entry name" value="ADH_SHORT"/>
    <property type="match status" value="1"/>
</dbReference>
<evidence type="ECO:0000256" key="2">
    <source>
        <dbReference type="ARBA" id="ARBA00023002"/>
    </source>
</evidence>
<sequence>MTKTILITGAGSGFAEAAAIGMAQAGHNIIATAQISPQVAALRTKVANLGLDNVRVEKLDLLDPYDMAFIQTLDADILWNNAGYGESGPVSEIPLDLVRKNYEINVFKPLELTQAFIAKWVPERKSGKKIVFTSSMGGLFTPAGWGTYVSTKHALESVAEAIAQEVAPFGIKVQTINPGAYLTGYNETMADTAFRWLDDAKNFTKRGELRATFDALLASPQGHLDPKEMIDRMIAIVPADTGKVRNVCPQFVEDMLKDAQAAAWTAEI</sequence>
<dbReference type="AlphaFoldDB" id="A0A7H0LNB0"/>
<proteinExistence type="inferred from homology"/>
<dbReference type="InterPro" id="IPR036291">
    <property type="entry name" value="NAD(P)-bd_dom_sf"/>
</dbReference>
<dbReference type="NCBIfam" id="NF006776">
    <property type="entry name" value="PRK09291.1"/>
    <property type="match status" value="1"/>
</dbReference>
<dbReference type="PRINTS" id="PR00081">
    <property type="entry name" value="GDHRDH"/>
</dbReference>
<dbReference type="InterPro" id="IPR020904">
    <property type="entry name" value="Sc_DH/Rdtase_CS"/>
</dbReference>
<organism evidence="3 4">
    <name type="scientific">Sphingomonas alpina</name>
    <dbReference type="NCBI Taxonomy" id="653931"/>
    <lineage>
        <taxon>Bacteria</taxon>
        <taxon>Pseudomonadati</taxon>
        <taxon>Pseudomonadota</taxon>
        <taxon>Alphaproteobacteria</taxon>
        <taxon>Sphingomonadales</taxon>
        <taxon>Sphingomonadaceae</taxon>
        <taxon>Sphingomonas</taxon>
    </lineage>
</organism>
<comment type="similarity">
    <text evidence="1">Belongs to the short-chain dehydrogenases/reductases (SDR) family.</text>
</comment>
<dbReference type="EMBL" id="CP061038">
    <property type="protein sequence ID" value="QNQ11163.1"/>
    <property type="molecule type" value="Genomic_DNA"/>
</dbReference>
<gene>
    <name evidence="3" type="ORF">H3Z74_08430</name>
</gene>
<dbReference type="SUPFAM" id="SSF51735">
    <property type="entry name" value="NAD(P)-binding Rossmann-fold domains"/>
    <property type="match status" value="1"/>
</dbReference>
<dbReference type="InterPro" id="IPR002347">
    <property type="entry name" value="SDR_fam"/>
</dbReference>
<dbReference type="Gene3D" id="3.40.50.720">
    <property type="entry name" value="NAD(P)-binding Rossmann-like Domain"/>
    <property type="match status" value="1"/>
</dbReference>
<keyword evidence="2" id="KW-0560">Oxidoreductase</keyword>